<evidence type="ECO:0008006" key="5">
    <source>
        <dbReference type="Google" id="ProtNLM"/>
    </source>
</evidence>
<proteinExistence type="predicted"/>
<dbReference type="RefSeq" id="XP_062736375.1">
    <property type="nucleotide sequence ID" value="XM_062873359.1"/>
</dbReference>
<organism evidence="3 4">
    <name type="scientific">Podospora bellae-mahoneyi</name>
    <dbReference type="NCBI Taxonomy" id="2093777"/>
    <lineage>
        <taxon>Eukaryota</taxon>
        <taxon>Fungi</taxon>
        <taxon>Dikarya</taxon>
        <taxon>Ascomycota</taxon>
        <taxon>Pezizomycotina</taxon>
        <taxon>Sordariomycetes</taxon>
        <taxon>Sordariomycetidae</taxon>
        <taxon>Sordariales</taxon>
        <taxon>Podosporaceae</taxon>
        <taxon>Podospora</taxon>
    </lineage>
</organism>
<evidence type="ECO:0000313" key="4">
    <source>
        <dbReference type="Proteomes" id="UP001322138"/>
    </source>
</evidence>
<dbReference type="Proteomes" id="UP001322138">
    <property type="component" value="Unassembled WGS sequence"/>
</dbReference>
<evidence type="ECO:0000313" key="3">
    <source>
        <dbReference type="EMBL" id="KAK4647399.1"/>
    </source>
</evidence>
<gene>
    <name evidence="3" type="ORF">QC761_101175</name>
</gene>
<keyword evidence="2" id="KW-0732">Signal</keyword>
<evidence type="ECO:0000256" key="2">
    <source>
        <dbReference type="SAM" id="SignalP"/>
    </source>
</evidence>
<evidence type="ECO:0000256" key="1">
    <source>
        <dbReference type="SAM" id="MobiDB-lite"/>
    </source>
</evidence>
<comment type="caution">
    <text evidence="3">The sequence shown here is derived from an EMBL/GenBank/DDBJ whole genome shotgun (WGS) entry which is preliminary data.</text>
</comment>
<sequence length="254" mass="26896">MIPQTILTIAALAGTTLAQTVTPPPHPTATSSPAQASEDSLYSLCTSQLNAYQRLRPLPARQVEAFFDNAPELQDPRNRYWDHDRIDSQCKRVWDARNTMGATAAPSLASQFSAFTSSWNSWVANIKEEALEWATKCNEFGDSPSGFDGEPNKRWGANFYALIVTDEAGCKTAMSDWLGVAARTTATDPTASETSLATTTGEEAEETTTGGNTPASIDQVSTTTSSAGVVQMTGWGGVMMGFVAVGGAVAGGLL</sequence>
<feature type="chain" id="PRO_5045711853" description="SCP domain-containing protein" evidence="2">
    <location>
        <begin position="19"/>
        <end position="254"/>
    </location>
</feature>
<feature type="signal peptide" evidence="2">
    <location>
        <begin position="1"/>
        <end position="18"/>
    </location>
</feature>
<dbReference type="EMBL" id="JAFFGZ010000001">
    <property type="protein sequence ID" value="KAK4647399.1"/>
    <property type="molecule type" value="Genomic_DNA"/>
</dbReference>
<protein>
    <recommendedName>
        <fullName evidence="5">SCP domain-containing protein</fullName>
    </recommendedName>
</protein>
<keyword evidence="4" id="KW-1185">Reference proteome</keyword>
<reference evidence="3 4" key="1">
    <citation type="journal article" date="2023" name="bioRxiv">
        <title>High-quality genome assemblies of four members of thePodospora anserinaspecies complex.</title>
        <authorList>
            <person name="Ament-Velasquez S.L."/>
            <person name="Vogan A.A."/>
            <person name="Wallerman O."/>
            <person name="Hartmann F."/>
            <person name="Gautier V."/>
            <person name="Silar P."/>
            <person name="Giraud T."/>
            <person name="Johannesson H."/>
        </authorList>
    </citation>
    <scope>NUCLEOTIDE SEQUENCE [LARGE SCALE GENOMIC DNA]</scope>
    <source>
        <strain evidence="3 4">CBS 112042</strain>
    </source>
</reference>
<feature type="region of interest" description="Disordered" evidence="1">
    <location>
        <begin position="188"/>
        <end position="219"/>
    </location>
</feature>
<feature type="compositionally biased region" description="Low complexity" evidence="1">
    <location>
        <begin position="190"/>
        <end position="211"/>
    </location>
</feature>
<accession>A0ABR0FWB3</accession>
<name>A0ABR0FWB3_9PEZI</name>
<dbReference type="GeneID" id="87892841"/>